<evidence type="ECO:0000259" key="7">
    <source>
        <dbReference type="Pfam" id="PF09210"/>
    </source>
</evidence>
<evidence type="ECO:0000256" key="3">
    <source>
        <dbReference type="PIRSR" id="PIRSR640042-1"/>
    </source>
</evidence>
<gene>
    <name evidence="8" type="ORF">SAMN02745207_00493</name>
</gene>
<evidence type="ECO:0000313" key="8">
    <source>
        <dbReference type="EMBL" id="SHH24820.1"/>
    </source>
</evidence>
<dbReference type="InterPro" id="IPR027291">
    <property type="entry name" value="Glyco_hydro_38_N_sf"/>
</dbReference>
<dbReference type="InterPro" id="IPR028995">
    <property type="entry name" value="Glyco_hydro_57/38_cen_sf"/>
</dbReference>
<sequence length="533" mass="62182">MTKGYVSIVLHSHLPFTRHPDDEDALEERWLFEAINECYLPLIIAYDELIQEKINFKITMSITPTLMTMLQDEYLNKRYLEYLTKSIELSDKELIRTENSAELFRVANFYNKRFKNLLETYEKYDFRIMNAFKKFDKVGCLEIITCSATHGLLPLLLVNKETVKAQIATAVESYSECLGHAPKGIWLPECAYTYELDSLLKEYGLEYFIGENTAVLNASPKPNYGTYAPISSKNGVAVFGRDIEASHQVWSNYMGYPGDVNYREFYRDIGHELDMTYVAPYINQNGIRVDTGIKYYKITGATENKDIYNRNKAMEMVKQHAEHFIKSREFQINRVSDHMTVKPIITCPYDTELFGHWWFEGTDFIKEFIKSLNKELTNFEMITPSEYLEKHPIVQCCTPAASTWGENGDFSVWLNHTNDWIYREIHKCARKMISLADMYNEPDPLIERALNQAARELMLAEASDWSFIIKNDTTVNYAIKRVKSHVEIFNTLYIEILNNEVDSDKLLKIEEIDNIFPNINYQIYKSNSNLIKE</sequence>
<evidence type="ECO:0000256" key="1">
    <source>
        <dbReference type="ARBA" id="ARBA00006821"/>
    </source>
</evidence>
<dbReference type="AlphaFoldDB" id="A0A1M5RFB8"/>
<feature type="binding site" evidence="4">
    <location>
        <position position="241"/>
    </location>
    <ligand>
        <name>substrate</name>
    </ligand>
</feature>
<comment type="similarity">
    <text evidence="1 5">Belongs to the glycosyl hydrolase 57 family.</text>
</comment>
<feature type="active site" description="Nucleophile" evidence="3">
    <location>
        <position position="189"/>
    </location>
</feature>
<dbReference type="EMBL" id="FQXM01000003">
    <property type="protein sequence ID" value="SHH24820.1"/>
    <property type="molecule type" value="Genomic_DNA"/>
</dbReference>
<evidence type="ECO:0000313" key="9">
    <source>
        <dbReference type="Proteomes" id="UP000184447"/>
    </source>
</evidence>
<evidence type="ECO:0000259" key="6">
    <source>
        <dbReference type="Pfam" id="PF03065"/>
    </source>
</evidence>
<feature type="domain" description="1,4-alpha-glucan branching enzyme C-terminal" evidence="7">
    <location>
        <begin position="425"/>
        <end position="524"/>
    </location>
</feature>
<evidence type="ECO:0000256" key="4">
    <source>
        <dbReference type="PIRSR" id="PIRSR640042-2"/>
    </source>
</evidence>
<dbReference type="GO" id="GO:0005576">
    <property type="term" value="C:extracellular region"/>
    <property type="evidence" value="ECO:0007669"/>
    <property type="project" value="TreeGrafter"/>
</dbReference>
<dbReference type="PANTHER" id="PTHR41695:SF1">
    <property type="entry name" value="1,4-ALPHA-GLUCAN BRANCHING ENZYME TK1436"/>
    <property type="match status" value="1"/>
</dbReference>
<dbReference type="Pfam" id="PF03065">
    <property type="entry name" value="Glyco_hydro_57"/>
    <property type="match status" value="1"/>
</dbReference>
<keyword evidence="9" id="KW-1185">Reference proteome</keyword>
<feature type="binding site" evidence="4">
    <location>
        <position position="404"/>
    </location>
    <ligand>
        <name>substrate</name>
    </ligand>
</feature>
<accession>A0A1M5RFB8</accession>
<proteinExistence type="inferred from homology"/>
<dbReference type="OrthoDB" id="9803279at2"/>
<evidence type="ECO:0000256" key="2">
    <source>
        <dbReference type="ARBA" id="ARBA00023277"/>
    </source>
</evidence>
<dbReference type="Pfam" id="PF09210">
    <property type="entry name" value="BE_C"/>
    <property type="match status" value="1"/>
</dbReference>
<dbReference type="InterPro" id="IPR004300">
    <property type="entry name" value="Glyco_hydro_57_N"/>
</dbReference>
<feature type="binding site" evidence="4">
    <location>
        <position position="258"/>
    </location>
    <ligand>
        <name>substrate</name>
    </ligand>
</feature>
<feature type="domain" description="Glycoside hydrolase family 57 N-terminal" evidence="6">
    <location>
        <begin position="8"/>
        <end position="337"/>
    </location>
</feature>
<keyword evidence="2 5" id="KW-0119">Carbohydrate metabolism</keyword>
<dbReference type="STRING" id="1121316.SAMN02745207_00493"/>
<dbReference type="SUPFAM" id="SSF88688">
    <property type="entry name" value="Families 57/38 glycoside transferase middle domain"/>
    <property type="match status" value="1"/>
</dbReference>
<name>A0A1M5RFB8_9CLOT</name>
<reference evidence="8 9" key="1">
    <citation type="submission" date="2016-11" db="EMBL/GenBank/DDBJ databases">
        <authorList>
            <person name="Jaros S."/>
            <person name="Januszkiewicz K."/>
            <person name="Wedrychowicz H."/>
        </authorList>
    </citation>
    <scope>NUCLEOTIDE SEQUENCE [LARGE SCALE GENOMIC DNA]</scope>
    <source>
        <strain evidence="8 9">DSM 8605</strain>
    </source>
</reference>
<evidence type="ECO:0000256" key="5">
    <source>
        <dbReference type="RuleBase" id="RU361196"/>
    </source>
</evidence>
<protein>
    <submittedName>
        <fullName evidence="8">1,4-alpha-glucan branching enzyme</fullName>
    </submittedName>
</protein>
<dbReference type="InterPro" id="IPR011330">
    <property type="entry name" value="Glyco_hydro/deAcase_b/a-brl"/>
</dbReference>
<dbReference type="Gene3D" id="3.20.110.10">
    <property type="entry name" value="Glycoside hydrolase 38, N terminal domain"/>
    <property type="match status" value="1"/>
</dbReference>
<dbReference type="InterPro" id="IPR037090">
    <property type="entry name" value="57_glycoside_trans_central"/>
</dbReference>
<organism evidence="8 9">
    <name type="scientific">Clostridium grantii DSM 8605</name>
    <dbReference type="NCBI Taxonomy" id="1121316"/>
    <lineage>
        <taxon>Bacteria</taxon>
        <taxon>Bacillati</taxon>
        <taxon>Bacillota</taxon>
        <taxon>Clostridia</taxon>
        <taxon>Eubacteriales</taxon>
        <taxon>Clostridiaceae</taxon>
        <taxon>Clostridium</taxon>
    </lineage>
</organism>
<dbReference type="SUPFAM" id="SSF88713">
    <property type="entry name" value="Glycoside hydrolase/deacetylase"/>
    <property type="match status" value="1"/>
</dbReference>
<dbReference type="PANTHER" id="PTHR41695">
    <property type="entry name" value="1,4-ALPHA-GLUCAN BRANCHING ENZYME RV3031-RELATED"/>
    <property type="match status" value="1"/>
</dbReference>
<dbReference type="GO" id="GO:0003844">
    <property type="term" value="F:1,4-alpha-glucan branching enzyme activity"/>
    <property type="evidence" value="ECO:0007669"/>
    <property type="project" value="InterPro"/>
</dbReference>
<dbReference type="GO" id="GO:0030979">
    <property type="term" value="P:alpha-glucan biosynthetic process"/>
    <property type="evidence" value="ECO:0007669"/>
    <property type="project" value="InterPro"/>
</dbReference>
<dbReference type="InterPro" id="IPR040042">
    <property type="entry name" value="Branching_enz_MT3115-like"/>
</dbReference>
<dbReference type="RefSeq" id="WP_073336651.1">
    <property type="nucleotide sequence ID" value="NZ_FQXM01000003.1"/>
</dbReference>
<dbReference type="InterPro" id="IPR015293">
    <property type="entry name" value="BE_C"/>
</dbReference>
<feature type="active site" description="Proton donor" evidence="3">
    <location>
        <position position="350"/>
    </location>
</feature>
<dbReference type="CDD" id="cd10792">
    <property type="entry name" value="GH57N_AmyC_like"/>
    <property type="match status" value="1"/>
</dbReference>
<dbReference type="Proteomes" id="UP000184447">
    <property type="component" value="Unassembled WGS sequence"/>
</dbReference>
<dbReference type="Gene3D" id="1.20.1430.10">
    <property type="entry name" value="Families 57/38 glycoside transferase, middle domain"/>
    <property type="match status" value="1"/>
</dbReference>
<feature type="binding site" evidence="4">
    <location>
        <position position="464"/>
    </location>
    <ligand>
        <name>substrate</name>
    </ligand>
</feature>